<dbReference type="RefSeq" id="XP_030978288.1">
    <property type="nucleotide sequence ID" value="XM_031129078.1"/>
</dbReference>
<feature type="chain" id="PRO_5027761230" description="L-ascorbate oxidase" evidence="5">
    <location>
        <begin position="23"/>
        <end position="598"/>
    </location>
</feature>
<keyword evidence="5" id="KW-0732">Signal</keyword>
<evidence type="ECO:0000256" key="4">
    <source>
        <dbReference type="ARBA" id="ARBA00023008"/>
    </source>
</evidence>
<keyword evidence="4" id="KW-0186">Copper</keyword>
<dbReference type="GeneID" id="41963986"/>
<dbReference type="PANTHER" id="PTHR11709:SF394">
    <property type="entry name" value="FI03373P-RELATED"/>
    <property type="match status" value="1"/>
</dbReference>
<feature type="domain" description="Plastocyanin-like" evidence="7">
    <location>
        <begin position="426"/>
        <end position="557"/>
    </location>
</feature>
<keyword evidence="9" id="KW-1185">Reference proteome</keyword>
<evidence type="ECO:0000259" key="6">
    <source>
        <dbReference type="Pfam" id="PF00394"/>
    </source>
</evidence>
<feature type="domain" description="Plastocyanin-like" evidence="6">
    <location>
        <begin position="165"/>
        <end position="322"/>
    </location>
</feature>
<dbReference type="GO" id="GO:0016491">
    <property type="term" value="F:oxidoreductase activity"/>
    <property type="evidence" value="ECO:0007669"/>
    <property type="project" value="UniProtKB-KW"/>
</dbReference>
<feature type="domain" description="Plastocyanin-like" evidence="8">
    <location>
        <begin position="41"/>
        <end position="154"/>
    </location>
</feature>
<dbReference type="InterPro" id="IPR002355">
    <property type="entry name" value="Cu_oxidase_Cu_BS"/>
</dbReference>
<dbReference type="Gene3D" id="2.60.40.420">
    <property type="entry name" value="Cupredoxins - blue copper proteins"/>
    <property type="match status" value="3"/>
</dbReference>
<gene>
    <name evidence="10" type="ORF">PgNI_09088</name>
</gene>
<dbReference type="KEGG" id="pgri:PgNI_09088"/>
<accession>A0A6P8ATP7</accession>
<dbReference type="SUPFAM" id="SSF49503">
    <property type="entry name" value="Cupredoxins"/>
    <property type="match status" value="3"/>
</dbReference>
<evidence type="ECO:0000259" key="8">
    <source>
        <dbReference type="Pfam" id="PF07732"/>
    </source>
</evidence>
<dbReference type="InterPro" id="IPR001117">
    <property type="entry name" value="Cu-oxidase_2nd"/>
</dbReference>
<dbReference type="GO" id="GO:0005507">
    <property type="term" value="F:copper ion binding"/>
    <property type="evidence" value="ECO:0007669"/>
    <property type="project" value="InterPro"/>
</dbReference>
<dbReference type="InterPro" id="IPR011707">
    <property type="entry name" value="Cu-oxidase-like_N"/>
</dbReference>
<dbReference type="InterPro" id="IPR045087">
    <property type="entry name" value="Cu-oxidase_fam"/>
</dbReference>
<evidence type="ECO:0000256" key="3">
    <source>
        <dbReference type="ARBA" id="ARBA00023002"/>
    </source>
</evidence>
<evidence type="ECO:0000256" key="5">
    <source>
        <dbReference type="SAM" id="SignalP"/>
    </source>
</evidence>
<dbReference type="InterPro" id="IPR033138">
    <property type="entry name" value="Cu_oxidase_CS"/>
</dbReference>
<dbReference type="NCBIfam" id="TIGR03390">
    <property type="entry name" value="ascorbOXfungal"/>
    <property type="match status" value="1"/>
</dbReference>
<dbReference type="PROSITE" id="PS00080">
    <property type="entry name" value="MULTICOPPER_OXIDASE2"/>
    <property type="match status" value="1"/>
</dbReference>
<dbReference type="Pfam" id="PF00394">
    <property type="entry name" value="Cu-oxidase"/>
    <property type="match status" value="1"/>
</dbReference>
<proteinExistence type="inferred from homology"/>
<dbReference type="AlphaFoldDB" id="A0A6P8ATP7"/>
<dbReference type="InterPro" id="IPR008972">
    <property type="entry name" value="Cupredoxin"/>
</dbReference>
<evidence type="ECO:0000256" key="1">
    <source>
        <dbReference type="ARBA" id="ARBA00010609"/>
    </source>
</evidence>
<dbReference type="Pfam" id="PF07731">
    <property type="entry name" value="Cu-oxidase_2"/>
    <property type="match status" value="1"/>
</dbReference>
<evidence type="ECO:0008006" key="11">
    <source>
        <dbReference type="Google" id="ProtNLM"/>
    </source>
</evidence>
<organism evidence="9 10">
    <name type="scientific">Pyricularia grisea</name>
    <name type="common">Crabgrass-specific blast fungus</name>
    <name type="synonym">Magnaporthe grisea</name>
    <dbReference type="NCBI Taxonomy" id="148305"/>
    <lineage>
        <taxon>Eukaryota</taxon>
        <taxon>Fungi</taxon>
        <taxon>Dikarya</taxon>
        <taxon>Ascomycota</taxon>
        <taxon>Pezizomycotina</taxon>
        <taxon>Sordariomycetes</taxon>
        <taxon>Sordariomycetidae</taxon>
        <taxon>Magnaporthales</taxon>
        <taxon>Pyriculariaceae</taxon>
        <taxon>Pyricularia</taxon>
    </lineage>
</organism>
<dbReference type="InterPro" id="IPR017762">
    <property type="entry name" value="Multicopper_oxidase_fun"/>
</dbReference>
<name>A0A6P8ATP7_PYRGI</name>
<keyword evidence="2" id="KW-0479">Metal-binding</keyword>
<sequence length="598" mass="66421">MQFQMPSILLTWLLLLLGICFADELRVHDTSFQPDYVLVATAQNITINCQTRYSVVFNGTSPGPSLAFRENQTTWVRVYNQIKDQNVTVHWHGLSQRTAPFSDGTPLVSQWPIAPSNFFDYEIRPDVGSAGTYFYHSHVEFQAVTAHGALIVEDCGKPPYEYDDEIIVALGEHYPKTDRQILDDLHAKPFRWSGEPEAILFGGRSGNKSFSEASHDSCKPALIKVKPDKTYRMRFIGGTAMSLVVMAFEDHHDLTIIEADGSYTKAASTDRLQVGSGQRYSILLKTKSAKDVASANKTNFWIQYETRGRPTNVTGWALIQYDLPDQAEATLPATLPSNPVTTIPDNPSTWMEYTLQPLQDSVRQKFPKLSEVTRTIYLNVKQVVVDGNVVNGSVNGSIQWAQAAKNVPPILIGIITTGISPSRDAALANDGWDPTTQTFPAAVGEVIDIVWQGNSGQLGSWDVHPMHTHGTHIYDLGSGNNTYDAAAVDAQHFADGSFVPALRDTTMLYRYAAKGEQNHTAGWRAWRVRVTEDDIGAWVMHCHVLQHMMMGMQTVWVLGTAAEILKKFPSTPYVNGYLTFGGNAYGNATYDPLVMHHF</sequence>
<reference evidence="10" key="3">
    <citation type="submission" date="2025-08" db="UniProtKB">
        <authorList>
            <consortium name="RefSeq"/>
        </authorList>
    </citation>
    <scope>IDENTIFICATION</scope>
    <source>
        <strain evidence="10">NI907</strain>
    </source>
</reference>
<feature type="signal peptide" evidence="5">
    <location>
        <begin position="1"/>
        <end position="22"/>
    </location>
</feature>
<dbReference type="Pfam" id="PF07732">
    <property type="entry name" value="Cu-oxidase_3"/>
    <property type="match status" value="1"/>
</dbReference>
<evidence type="ECO:0000256" key="2">
    <source>
        <dbReference type="ARBA" id="ARBA00022723"/>
    </source>
</evidence>
<dbReference type="InterPro" id="IPR011706">
    <property type="entry name" value="Cu-oxidase_C"/>
</dbReference>
<evidence type="ECO:0000259" key="7">
    <source>
        <dbReference type="Pfam" id="PF07731"/>
    </source>
</evidence>
<dbReference type="Proteomes" id="UP000515153">
    <property type="component" value="Unplaced"/>
</dbReference>
<evidence type="ECO:0000313" key="10">
    <source>
        <dbReference type="RefSeq" id="XP_030978288.1"/>
    </source>
</evidence>
<dbReference type="PANTHER" id="PTHR11709">
    <property type="entry name" value="MULTI-COPPER OXIDASE"/>
    <property type="match status" value="1"/>
</dbReference>
<evidence type="ECO:0000313" key="9">
    <source>
        <dbReference type="Proteomes" id="UP000515153"/>
    </source>
</evidence>
<keyword evidence="3" id="KW-0560">Oxidoreductase</keyword>
<reference evidence="10" key="1">
    <citation type="journal article" date="2019" name="Mol. Biol. Evol.">
        <title>Blast fungal genomes show frequent chromosomal changes, gene gains and losses, and effector gene turnover.</title>
        <authorList>
            <person name="Gomez Luciano L.B."/>
            <person name="Jason Tsai I."/>
            <person name="Chuma I."/>
            <person name="Tosa Y."/>
            <person name="Chen Y.H."/>
            <person name="Li J.Y."/>
            <person name="Li M.Y."/>
            <person name="Jade Lu M.Y."/>
            <person name="Nakayashiki H."/>
            <person name="Li W.H."/>
        </authorList>
    </citation>
    <scope>NUCLEOTIDE SEQUENCE</scope>
    <source>
        <strain evidence="10">NI907</strain>
    </source>
</reference>
<dbReference type="CDD" id="cd13873">
    <property type="entry name" value="CuRO_2_AAO_like_2"/>
    <property type="match status" value="1"/>
</dbReference>
<comment type="similarity">
    <text evidence="1">Belongs to the multicopper oxidase family.</text>
</comment>
<protein>
    <recommendedName>
        <fullName evidence="11">L-ascorbate oxidase</fullName>
    </recommendedName>
</protein>
<reference evidence="10" key="2">
    <citation type="submission" date="2019-10" db="EMBL/GenBank/DDBJ databases">
        <authorList>
            <consortium name="NCBI Genome Project"/>
        </authorList>
    </citation>
    <scope>NUCLEOTIDE SEQUENCE</scope>
    <source>
        <strain evidence="10">NI907</strain>
    </source>
</reference>
<dbReference type="PROSITE" id="PS00079">
    <property type="entry name" value="MULTICOPPER_OXIDASE1"/>
    <property type="match status" value="1"/>
</dbReference>